<accession>A0ABP5VH50</accession>
<evidence type="ECO:0000313" key="2">
    <source>
        <dbReference type="Proteomes" id="UP001499986"/>
    </source>
</evidence>
<proteinExistence type="predicted"/>
<dbReference type="Proteomes" id="UP001499986">
    <property type="component" value="Unassembled WGS sequence"/>
</dbReference>
<dbReference type="EMBL" id="BAAASE010000005">
    <property type="protein sequence ID" value="GAA2403067.1"/>
    <property type="molecule type" value="Genomic_DNA"/>
</dbReference>
<evidence type="ECO:0000313" key="1">
    <source>
        <dbReference type="EMBL" id="GAA2403067.1"/>
    </source>
</evidence>
<name>A0ABP5VH50_9ACTN</name>
<comment type="caution">
    <text evidence="1">The sequence shown here is derived from an EMBL/GenBank/DDBJ whole genome shotgun (WGS) entry which is preliminary data.</text>
</comment>
<protein>
    <submittedName>
        <fullName evidence="1">Uncharacterized protein</fullName>
    </submittedName>
</protein>
<gene>
    <name evidence="1" type="ORF">GCM10010255_41210</name>
</gene>
<keyword evidence="2" id="KW-1185">Reference proteome</keyword>
<reference evidence="2" key="1">
    <citation type="journal article" date="2019" name="Int. J. Syst. Evol. Microbiol.">
        <title>The Global Catalogue of Microorganisms (GCM) 10K type strain sequencing project: providing services to taxonomists for standard genome sequencing and annotation.</title>
        <authorList>
            <consortium name="The Broad Institute Genomics Platform"/>
            <consortium name="The Broad Institute Genome Sequencing Center for Infectious Disease"/>
            <person name="Wu L."/>
            <person name="Ma J."/>
        </authorList>
    </citation>
    <scope>NUCLEOTIDE SEQUENCE [LARGE SCALE GENOMIC DNA]</scope>
    <source>
        <strain evidence="2">JCM 4358</strain>
    </source>
</reference>
<dbReference type="RefSeq" id="WP_428837201.1">
    <property type="nucleotide sequence ID" value="NZ_BAAASE010000005.1"/>
</dbReference>
<organism evidence="1 2">
    <name type="scientific">Streptomyces coeruleofuscus</name>
    <dbReference type="NCBI Taxonomy" id="66879"/>
    <lineage>
        <taxon>Bacteria</taxon>
        <taxon>Bacillati</taxon>
        <taxon>Actinomycetota</taxon>
        <taxon>Actinomycetes</taxon>
        <taxon>Kitasatosporales</taxon>
        <taxon>Streptomycetaceae</taxon>
        <taxon>Streptomyces</taxon>
    </lineage>
</organism>
<sequence length="49" mass="4870">MAADSSELGQGAFARICAAEAISPLIRDPAAGAVTVRGLEEAGLRGVTV</sequence>